<dbReference type="AlphaFoldDB" id="A0A418N5E6"/>
<dbReference type="EMBL" id="QXFJ01000030">
    <property type="protein sequence ID" value="RIV68988.1"/>
    <property type="molecule type" value="Genomic_DNA"/>
</dbReference>
<proteinExistence type="predicted"/>
<sequence length="107" mass="12002">MYHGGMWFRFHHGHQIQQGSAPSADDKAQGNFIGVESLELEGTTMSVYLKQYDSPVLIGKQVFKNGDGSTGTLYLASSDMDLDFAQLTTIYEKRWKILLASRRFGHA</sequence>
<organism evidence="1 2">
    <name type="scientific">Flagellimonas aequoris</name>
    <dbReference type="NCBI Taxonomy" id="2306997"/>
    <lineage>
        <taxon>Bacteria</taxon>
        <taxon>Pseudomonadati</taxon>
        <taxon>Bacteroidota</taxon>
        <taxon>Flavobacteriia</taxon>
        <taxon>Flavobacteriales</taxon>
        <taxon>Flavobacteriaceae</taxon>
        <taxon>Flagellimonas</taxon>
    </lineage>
</organism>
<evidence type="ECO:0000313" key="2">
    <source>
        <dbReference type="Proteomes" id="UP000284189"/>
    </source>
</evidence>
<name>A0A418N5E6_9FLAO</name>
<comment type="caution">
    <text evidence="1">The sequence shown here is derived from an EMBL/GenBank/DDBJ whole genome shotgun (WGS) entry which is preliminary data.</text>
</comment>
<protein>
    <submittedName>
        <fullName evidence="1">Uncharacterized protein</fullName>
    </submittedName>
</protein>
<gene>
    <name evidence="1" type="ORF">D2U88_17665</name>
</gene>
<accession>A0A418N5E6</accession>
<evidence type="ECO:0000313" key="1">
    <source>
        <dbReference type="EMBL" id="RIV68988.1"/>
    </source>
</evidence>
<reference evidence="1 2" key="1">
    <citation type="submission" date="2018-08" db="EMBL/GenBank/DDBJ databases">
        <title>Proposal of Muricauda 72 sp.nov. and Muricauda NH166 sp.nov., isolated from seawater.</title>
        <authorList>
            <person name="Cheng H."/>
            <person name="Wu Y.-H."/>
            <person name="Guo L.-L."/>
            <person name="Xu X.-W."/>
        </authorList>
    </citation>
    <scope>NUCLEOTIDE SEQUENCE [LARGE SCALE GENOMIC DNA]</scope>
    <source>
        <strain evidence="1 2">NH166</strain>
    </source>
</reference>
<dbReference type="Proteomes" id="UP000284189">
    <property type="component" value="Unassembled WGS sequence"/>
</dbReference>